<comment type="function">
    <text evidence="9">Acts as a magnesium transporter.</text>
</comment>
<evidence type="ECO:0000256" key="7">
    <source>
        <dbReference type="ARBA" id="ARBA00023136"/>
    </source>
</evidence>
<keyword evidence="8" id="KW-0129">CBS domain</keyword>
<keyword evidence="4 9" id="KW-0812">Transmembrane</keyword>
<evidence type="ECO:0000256" key="3">
    <source>
        <dbReference type="ARBA" id="ARBA00022448"/>
    </source>
</evidence>
<evidence type="ECO:0000259" key="10">
    <source>
        <dbReference type="PROSITE" id="PS51371"/>
    </source>
</evidence>
<feature type="transmembrane region" description="Helical" evidence="9">
    <location>
        <begin position="380"/>
        <end position="406"/>
    </location>
</feature>
<evidence type="ECO:0000256" key="5">
    <source>
        <dbReference type="ARBA" id="ARBA00022842"/>
    </source>
</evidence>
<reference evidence="11 12" key="1">
    <citation type="submission" date="2019-12" db="EMBL/GenBank/DDBJ databases">
        <title>Whole-genome analyses of novel actinobacteria.</title>
        <authorList>
            <person name="Sahin N."/>
            <person name="Saygin H."/>
        </authorList>
    </citation>
    <scope>NUCLEOTIDE SEQUENCE [LARGE SCALE GENOMIC DNA]</scope>
    <source>
        <strain evidence="11 12">KC615</strain>
    </source>
</reference>
<feature type="transmembrane region" description="Helical" evidence="9">
    <location>
        <begin position="311"/>
        <end position="332"/>
    </location>
</feature>
<comment type="subunit">
    <text evidence="9">Homodimer.</text>
</comment>
<dbReference type="CDD" id="cd04606">
    <property type="entry name" value="CBS_pair_Mg_transporter"/>
    <property type="match status" value="1"/>
</dbReference>
<evidence type="ECO:0000256" key="6">
    <source>
        <dbReference type="ARBA" id="ARBA00022989"/>
    </source>
</evidence>
<evidence type="ECO:0000313" key="12">
    <source>
        <dbReference type="Proteomes" id="UP000430692"/>
    </source>
</evidence>
<dbReference type="Gene3D" id="1.25.60.10">
    <property type="entry name" value="MgtE N-terminal domain-like"/>
    <property type="match status" value="1"/>
</dbReference>
<dbReference type="InterPro" id="IPR036739">
    <property type="entry name" value="SLC41_membr_dom_sf"/>
</dbReference>
<feature type="transmembrane region" description="Helical" evidence="9">
    <location>
        <begin position="279"/>
        <end position="299"/>
    </location>
</feature>
<keyword evidence="9" id="KW-0479">Metal-binding</keyword>
<dbReference type="InterPro" id="IPR006667">
    <property type="entry name" value="SLC41_membr_dom"/>
</dbReference>
<dbReference type="InterPro" id="IPR038076">
    <property type="entry name" value="MgtE_N_sf"/>
</dbReference>
<feature type="domain" description="CBS" evidence="10">
    <location>
        <begin position="195"/>
        <end position="251"/>
    </location>
</feature>
<evidence type="ECO:0000256" key="8">
    <source>
        <dbReference type="PROSITE-ProRule" id="PRU00703"/>
    </source>
</evidence>
<dbReference type="NCBIfam" id="TIGR00400">
    <property type="entry name" value="mgtE"/>
    <property type="match status" value="1"/>
</dbReference>
<keyword evidence="12" id="KW-1185">Reference proteome</keyword>
<keyword evidence="9" id="KW-1003">Cell membrane</keyword>
<comment type="subcellular location">
    <subcellularLocation>
        <location evidence="9">Cell membrane</location>
        <topology evidence="9">Multi-pass membrane protein</topology>
    </subcellularLocation>
    <subcellularLocation>
        <location evidence="1">Membrane</location>
        <topology evidence="1">Multi-pass membrane protein</topology>
    </subcellularLocation>
</comment>
<dbReference type="InterPro" id="IPR000644">
    <property type="entry name" value="CBS_dom"/>
</dbReference>
<dbReference type="SMART" id="SM00924">
    <property type="entry name" value="MgtE_N"/>
    <property type="match status" value="1"/>
</dbReference>
<keyword evidence="5 9" id="KW-0460">Magnesium</keyword>
<evidence type="ECO:0000256" key="4">
    <source>
        <dbReference type="ARBA" id="ARBA00022692"/>
    </source>
</evidence>
<dbReference type="GO" id="GO:0046872">
    <property type="term" value="F:metal ion binding"/>
    <property type="evidence" value="ECO:0007669"/>
    <property type="project" value="UniProtKB-KW"/>
</dbReference>
<dbReference type="PANTHER" id="PTHR43773:SF1">
    <property type="entry name" value="MAGNESIUM TRANSPORTER MGTE"/>
    <property type="match status" value="1"/>
</dbReference>
<dbReference type="PROSITE" id="PS51371">
    <property type="entry name" value="CBS"/>
    <property type="match status" value="1"/>
</dbReference>
<sequence>MLQDHVRLSLKDSSHDVYDILASLQPYDISEVVKGLEHEEQIKLLPLIPIPLAAETLEYLEPELQYHILQHLPISFSTPLFKQMSSDTVVDMLLAIHPLQAERLLDLLPLDYRKKINQLMTYPEDTAGSLMTVDFISARTYWSCEQTLQHIRKVGHEAELVSYIYVTDTRGILVGVVSLKELIFASPDTHLENIVTEEIVSVPAEMEQEEAAIILSRYDLIALPVINHERRLVGIITVDDVFDVIQEEATEDFQKLGGSQPLEDAYFKTSSFQLFGKRIIWLLVLFIGGAYTSNVLSHYQDAVNKVVALSFFIPLLIGTGGNTGSQIVSTLVRALGVGEVAFKDVFRVIRKELLTGLLLGFSLGIVAYIRALLLHVELNIGYVVALSALVIVLWASLVAAFLPLLLHRLKIDPAVVSGPLISTLVDGTGLIIYFTTAQLILHV</sequence>
<dbReference type="AlphaFoldDB" id="A0A6I4VR70"/>
<keyword evidence="7 9" id="KW-0472">Membrane</keyword>
<dbReference type="SMART" id="SM00116">
    <property type="entry name" value="CBS"/>
    <property type="match status" value="2"/>
</dbReference>
<gene>
    <name evidence="11" type="primary">mgtE</name>
    <name evidence="11" type="ORF">GSM42_10560</name>
</gene>
<dbReference type="SUPFAM" id="SSF161093">
    <property type="entry name" value="MgtE membrane domain-like"/>
    <property type="match status" value="1"/>
</dbReference>
<keyword evidence="3 9" id="KW-0813">Transport</keyword>
<dbReference type="PANTHER" id="PTHR43773">
    <property type="entry name" value="MAGNESIUM TRANSPORTER MGTE"/>
    <property type="match status" value="1"/>
</dbReference>
<dbReference type="InterPro" id="IPR046342">
    <property type="entry name" value="CBS_dom_sf"/>
</dbReference>
<dbReference type="InterPro" id="IPR006669">
    <property type="entry name" value="MgtE_transporter"/>
</dbReference>
<keyword evidence="6 9" id="KW-1133">Transmembrane helix</keyword>
<dbReference type="SUPFAM" id="SSF158791">
    <property type="entry name" value="MgtE N-terminal domain-like"/>
    <property type="match status" value="1"/>
</dbReference>
<organism evidence="11 12">
    <name type="scientific">Shimazuella alba</name>
    <dbReference type="NCBI Taxonomy" id="2690964"/>
    <lineage>
        <taxon>Bacteria</taxon>
        <taxon>Bacillati</taxon>
        <taxon>Bacillota</taxon>
        <taxon>Bacilli</taxon>
        <taxon>Bacillales</taxon>
        <taxon>Thermoactinomycetaceae</taxon>
        <taxon>Shimazuella</taxon>
    </lineage>
</organism>
<dbReference type="Pfam" id="PF00571">
    <property type="entry name" value="CBS"/>
    <property type="match status" value="2"/>
</dbReference>
<dbReference type="Gene3D" id="3.10.580.10">
    <property type="entry name" value="CBS-domain"/>
    <property type="match status" value="1"/>
</dbReference>
<proteinExistence type="inferred from homology"/>
<feature type="transmembrane region" description="Helical" evidence="9">
    <location>
        <begin position="418"/>
        <end position="441"/>
    </location>
</feature>
<dbReference type="Pfam" id="PF01769">
    <property type="entry name" value="MgtE"/>
    <property type="match status" value="1"/>
</dbReference>
<dbReference type="Pfam" id="PF03448">
    <property type="entry name" value="MgtE_N"/>
    <property type="match status" value="1"/>
</dbReference>
<dbReference type="InterPro" id="IPR006668">
    <property type="entry name" value="Mg_transptr_MgtE_intracell_dom"/>
</dbReference>
<dbReference type="GO" id="GO:0015095">
    <property type="term" value="F:magnesium ion transmembrane transporter activity"/>
    <property type="evidence" value="ECO:0007669"/>
    <property type="project" value="UniProtKB-UniRule"/>
</dbReference>
<dbReference type="SUPFAM" id="SSF54631">
    <property type="entry name" value="CBS-domain pair"/>
    <property type="match status" value="1"/>
</dbReference>
<evidence type="ECO:0000256" key="1">
    <source>
        <dbReference type="ARBA" id="ARBA00004141"/>
    </source>
</evidence>
<protein>
    <recommendedName>
        <fullName evidence="9">Magnesium transporter MgtE</fullName>
    </recommendedName>
</protein>
<name>A0A6I4VR70_9BACL</name>
<dbReference type="Gene3D" id="1.10.357.20">
    <property type="entry name" value="SLC41 divalent cation transporters, integral membrane domain"/>
    <property type="match status" value="1"/>
</dbReference>
<evidence type="ECO:0000256" key="9">
    <source>
        <dbReference type="RuleBase" id="RU362011"/>
    </source>
</evidence>
<evidence type="ECO:0000256" key="2">
    <source>
        <dbReference type="ARBA" id="ARBA00009749"/>
    </source>
</evidence>
<accession>A0A6I4VR70</accession>
<dbReference type="EMBL" id="WUUL01000006">
    <property type="protein sequence ID" value="MXQ54147.1"/>
    <property type="molecule type" value="Genomic_DNA"/>
</dbReference>
<comment type="similarity">
    <text evidence="2 9">Belongs to the SLC41A transporter family.</text>
</comment>
<feature type="transmembrane region" description="Helical" evidence="9">
    <location>
        <begin position="353"/>
        <end position="374"/>
    </location>
</feature>
<comment type="caution">
    <text evidence="11">The sequence shown here is derived from an EMBL/GenBank/DDBJ whole genome shotgun (WGS) entry which is preliminary data.</text>
</comment>
<dbReference type="GO" id="GO:0005886">
    <property type="term" value="C:plasma membrane"/>
    <property type="evidence" value="ECO:0007669"/>
    <property type="project" value="UniProtKB-SubCell"/>
</dbReference>
<dbReference type="Proteomes" id="UP000430692">
    <property type="component" value="Unassembled WGS sequence"/>
</dbReference>
<evidence type="ECO:0000313" key="11">
    <source>
        <dbReference type="EMBL" id="MXQ54147.1"/>
    </source>
</evidence>